<proteinExistence type="predicted"/>
<dbReference type="Gene3D" id="1.20.120.550">
    <property type="entry name" value="Membrane associated eicosanoid/glutathione metabolism-like domain"/>
    <property type="match status" value="1"/>
</dbReference>
<dbReference type="PANTHER" id="PTHR10250">
    <property type="entry name" value="MICROSOMAL GLUTATHIONE S-TRANSFERASE"/>
    <property type="match status" value="1"/>
</dbReference>
<dbReference type="InterPro" id="IPR001129">
    <property type="entry name" value="Membr-assoc_MAPEG"/>
</dbReference>
<evidence type="ECO:0000256" key="5">
    <source>
        <dbReference type="SAM" id="Phobius"/>
    </source>
</evidence>
<dbReference type="InterPro" id="IPR050997">
    <property type="entry name" value="MAPEG"/>
</dbReference>
<sequence length="140" mass="15687">MRPLVVPHEYVYVLVVALASVVLGAWLNLSLCMARRRYKVPYPVQIPTEREQLPFLCALRAQTHVHEVAPTFYVLLLTGGLRLPRTSALLGAVYVLGRLVWSLGYLSEEPERRTRGSFYGAGLFGLLVGSIYSVVTILRE</sequence>
<keyword evidence="2 5" id="KW-0812">Transmembrane</keyword>
<comment type="caution">
    <text evidence="6">The sequence shown here is derived from an EMBL/GenBank/DDBJ whole genome shotgun (WGS) entry which is preliminary data.</text>
</comment>
<dbReference type="GO" id="GO:0016020">
    <property type="term" value="C:membrane"/>
    <property type="evidence" value="ECO:0007669"/>
    <property type="project" value="UniProtKB-SubCell"/>
</dbReference>
<accession>A0AAV9IZZ9</accession>
<keyword evidence="3 5" id="KW-1133">Transmembrane helix</keyword>
<dbReference type="SUPFAM" id="SSF161084">
    <property type="entry name" value="MAPEG domain-like"/>
    <property type="match status" value="1"/>
</dbReference>
<dbReference type="Proteomes" id="UP001301350">
    <property type="component" value="Unassembled WGS sequence"/>
</dbReference>
<comment type="subcellular location">
    <subcellularLocation>
        <location evidence="1">Membrane</location>
        <topology evidence="1">Multi-pass membrane protein</topology>
    </subcellularLocation>
</comment>
<feature type="transmembrane region" description="Helical" evidence="5">
    <location>
        <begin position="12"/>
        <end position="29"/>
    </location>
</feature>
<dbReference type="GO" id="GO:0006691">
    <property type="term" value="P:leukotriene metabolic process"/>
    <property type="evidence" value="ECO:0007669"/>
    <property type="project" value="UniProtKB-ARBA"/>
</dbReference>
<name>A0AAV9IZZ9_CYACA</name>
<evidence type="ECO:0000256" key="4">
    <source>
        <dbReference type="ARBA" id="ARBA00023136"/>
    </source>
</evidence>
<organism evidence="6 7">
    <name type="scientific">Cyanidium caldarium</name>
    <name type="common">Red alga</name>
    <dbReference type="NCBI Taxonomy" id="2771"/>
    <lineage>
        <taxon>Eukaryota</taxon>
        <taxon>Rhodophyta</taxon>
        <taxon>Bangiophyceae</taxon>
        <taxon>Cyanidiales</taxon>
        <taxon>Cyanidiaceae</taxon>
        <taxon>Cyanidium</taxon>
    </lineage>
</organism>
<dbReference type="AlphaFoldDB" id="A0AAV9IZZ9"/>
<dbReference type="EMBL" id="JANCYW010000015">
    <property type="protein sequence ID" value="KAK4537913.1"/>
    <property type="molecule type" value="Genomic_DNA"/>
</dbReference>
<dbReference type="InterPro" id="IPR023352">
    <property type="entry name" value="MAPEG-like_dom_sf"/>
</dbReference>
<evidence type="ECO:0000256" key="1">
    <source>
        <dbReference type="ARBA" id="ARBA00004141"/>
    </source>
</evidence>
<keyword evidence="4 5" id="KW-0472">Membrane</keyword>
<feature type="transmembrane region" description="Helical" evidence="5">
    <location>
        <begin position="118"/>
        <end position="138"/>
    </location>
</feature>
<gene>
    <name evidence="6" type="ORF">CDCA_CDCA15G3938</name>
</gene>
<evidence type="ECO:0000313" key="6">
    <source>
        <dbReference type="EMBL" id="KAK4537913.1"/>
    </source>
</evidence>
<evidence type="ECO:0000256" key="3">
    <source>
        <dbReference type="ARBA" id="ARBA00022989"/>
    </source>
</evidence>
<reference evidence="6 7" key="1">
    <citation type="submission" date="2022-07" db="EMBL/GenBank/DDBJ databases">
        <title>Genome-wide signatures of adaptation to extreme environments.</title>
        <authorList>
            <person name="Cho C.H."/>
            <person name="Yoon H.S."/>
        </authorList>
    </citation>
    <scope>NUCLEOTIDE SEQUENCE [LARGE SCALE GENOMIC DNA]</scope>
    <source>
        <strain evidence="6 7">DBV 063 E5</strain>
    </source>
</reference>
<evidence type="ECO:0000256" key="2">
    <source>
        <dbReference type="ARBA" id="ARBA00022692"/>
    </source>
</evidence>
<protein>
    <recommendedName>
        <fullName evidence="8">Microsomal glutathione S-transferase 3</fullName>
    </recommendedName>
</protein>
<dbReference type="GO" id="GO:0004602">
    <property type="term" value="F:glutathione peroxidase activity"/>
    <property type="evidence" value="ECO:0007669"/>
    <property type="project" value="TreeGrafter"/>
</dbReference>
<dbReference type="GO" id="GO:0005635">
    <property type="term" value="C:nuclear envelope"/>
    <property type="evidence" value="ECO:0007669"/>
    <property type="project" value="TreeGrafter"/>
</dbReference>
<dbReference type="GO" id="GO:0004364">
    <property type="term" value="F:glutathione transferase activity"/>
    <property type="evidence" value="ECO:0007669"/>
    <property type="project" value="TreeGrafter"/>
</dbReference>
<evidence type="ECO:0000313" key="7">
    <source>
        <dbReference type="Proteomes" id="UP001301350"/>
    </source>
</evidence>
<dbReference type="GO" id="GO:0005783">
    <property type="term" value="C:endoplasmic reticulum"/>
    <property type="evidence" value="ECO:0007669"/>
    <property type="project" value="TreeGrafter"/>
</dbReference>
<keyword evidence="7" id="KW-1185">Reference proteome</keyword>
<evidence type="ECO:0008006" key="8">
    <source>
        <dbReference type="Google" id="ProtNLM"/>
    </source>
</evidence>
<dbReference type="Pfam" id="PF01124">
    <property type="entry name" value="MAPEG"/>
    <property type="match status" value="1"/>
</dbReference>
<dbReference type="PANTHER" id="PTHR10250:SF22">
    <property type="entry name" value="MICROSOMAL GLUTATHIONE S-TRANSFERASE"/>
    <property type="match status" value="1"/>
</dbReference>